<sequence length="553" mass="57906">MTTATTTVTTTTAATPALVAEPAPAPVAREIPGFYYDPEKKRYFKITANHVHGSQHPYSAQSIKEKTTVKPTLDPIVRTKQIPAPAKPGSYSTLTRLLSDRSLGHVKSQSHQLASTYLGNLDRAGMIRIQKNTKDASTELTTVLTYSPKRSNVWTSAQHGGRIAIGIDKQLGILSDDWFRSGGGGGGGSTSSSTKLLQTYWTGSDVFAVAMEPAFDGKPEIVYAGCRNGLVKVFDLRQPAPQQPKFSDRSPQFRHHYRMMNGGGDSGGGSGGQGMNGGGSGGGGLHGFGGAGGAGGGGRGRGGGGGHGGRGSRRGPDFMNATRDQEGSILRGMGHEGSSVHCLQRIGAYYLLTMAMNGEMALWDTRFIGPNAVDYFSNSREGGDESGPVLVPRRPSIGGGGGHGLGMGSISGTNGTNGTTLSSSSSSSSTIQSTIHPISSSFSSSSSLSSSTTTATATAKSTPTCKLRTAIPDQLSKVGFCVNADQTLVAAPNLDNTVSFWSTRTGKRVHDLRLPSQEPVTQLRFANDPQGGRPGIWVAVPNQLQWWGLPMSL</sequence>
<feature type="region of interest" description="Disordered" evidence="3">
    <location>
        <begin position="260"/>
        <end position="320"/>
    </location>
</feature>
<dbReference type="InterPro" id="IPR015943">
    <property type="entry name" value="WD40/YVTN_repeat-like_dom_sf"/>
</dbReference>
<dbReference type="Gene3D" id="2.130.10.10">
    <property type="entry name" value="YVTN repeat-like/Quinoprotein amine dehydrogenase"/>
    <property type="match status" value="1"/>
</dbReference>
<dbReference type="EMBL" id="JAAAJB010000290">
    <property type="protein sequence ID" value="KAG0259298.1"/>
    <property type="molecule type" value="Genomic_DNA"/>
</dbReference>
<evidence type="ECO:0000256" key="3">
    <source>
        <dbReference type="SAM" id="MobiDB-lite"/>
    </source>
</evidence>
<keyword evidence="5" id="KW-1185">Reference proteome</keyword>
<dbReference type="PANTHER" id="PTHR44472">
    <property type="entry name" value="DDB1- AND CUL4-ASSOCIATED FACTOR 4-RELATED"/>
    <property type="match status" value="1"/>
</dbReference>
<gene>
    <name evidence="4" type="ORF">DFQ27_004165</name>
</gene>
<keyword evidence="1" id="KW-0853">WD repeat</keyword>
<protein>
    <submittedName>
        <fullName evidence="4">Uncharacterized protein</fullName>
    </submittedName>
</protein>
<proteinExistence type="predicted"/>
<dbReference type="AlphaFoldDB" id="A0A9P6Q2P3"/>
<organism evidence="4 5">
    <name type="scientific">Actinomortierella ambigua</name>
    <dbReference type="NCBI Taxonomy" id="1343610"/>
    <lineage>
        <taxon>Eukaryota</taxon>
        <taxon>Fungi</taxon>
        <taxon>Fungi incertae sedis</taxon>
        <taxon>Mucoromycota</taxon>
        <taxon>Mortierellomycotina</taxon>
        <taxon>Mortierellomycetes</taxon>
        <taxon>Mortierellales</taxon>
        <taxon>Mortierellaceae</taxon>
        <taxon>Actinomortierella</taxon>
    </lineage>
</organism>
<keyword evidence="2" id="KW-0677">Repeat</keyword>
<dbReference type="SUPFAM" id="SSF50998">
    <property type="entry name" value="Quinoprotein alcohol dehydrogenase-like"/>
    <property type="match status" value="1"/>
</dbReference>
<feature type="compositionally biased region" description="Gly residues" evidence="3">
    <location>
        <begin position="397"/>
        <end position="409"/>
    </location>
</feature>
<dbReference type="Proteomes" id="UP000807716">
    <property type="component" value="Unassembled WGS sequence"/>
</dbReference>
<reference evidence="4" key="1">
    <citation type="journal article" date="2020" name="Fungal Divers.">
        <title>Resolving the Mortierellaceae phylogeny through synthesis of multi-gene phylogenetics and phylogenomics.</title>
        <authorList>
            <person name="Vandepol N."/>
            <person name="Liber J."/>
            <person name="Desiro A."/>
            <person name="Na H."/>
            <person name="Kennedy M."/>
            <person name="Barry K."/>
            <person name="Grigoriev I.V."/>
            <person name="Miller A.N."/>
            <person name="O'Donnell K."/>
            <person name="Stajich J.E."/>
            <person name="Bonito G."/>
        </authorList>
    </citation>
    <scope>NUCLEOTIDE SEQUENCE</scope>
    <source>
        <strain evidence="4">BC1065</strain>
    </source>
</reference>
<comment type="caution">
    <text evidence="4">The sequence shown here is derived from an EMBL/GenBank/DDBJ whole genome shotgun (WGS) entry which is preliminary data.</text>
</comment>
<feature type="compositionally biased region" description="Low complexity" evidence="3">
    <location>
        <begin position="410"/>
        <end position="432"/>
    </location>
</feature>
<name>A0A9P6Q2P3_9FUNG</name>
<evidence type="ECO:0000313" key="4">
    <source>
        <dbReference type="EMBL" id="KAG0259298.1"/>
    </source>
</evidence>
<evidence type="ECO:0000256" key="2">
    <source>
        <dbReference type="ARBA" id="ARBA00022737"/>
    </source>
</evidence>
<feature type="compositionally biased region" description="Gly residues" evidence="3">
    <location>
        <begin position="261"/>
        <end position="309"/>
    </location>
</feature>
<dbReference type="OrthoDB" id="128867at2759"/>
<feature type="region of interest" description="Disordered" evidence="3">
    <location>
        <begin position="380"/>
        <end position="432"/>
    </location>
</feature>
<dbReference type="PANTHER" id="PTHR44472:SF1">
    <property type="entry name" value="DDB1 AND CUL4 ASSOCIATED FACTOR 4"/>
    <property type="match status" value="1"/>
</dbReference>
<evidence type="ECO:0000313" key="5">
    <source>
        <dbReference type="Proteomes" id="UP000807716"/>
    </source>
</evidence>
<evidence type="ECO:0000256" key="1">
    <source>
        <dbReference type="ARBA" id="ARBA00022574"/>
    </source>
</evidence>
<dbReference type="GO" id="GO:0080008">
    <property type="term" value="C:Cul4-RING E3 ubiquitin ligase complex"/>
    <property type="evidence" value="ECO:0007669"/>
    <property type="project" value="TreeGrafter"/>
</dbReference>
<dbReference type="InterPro" id="IPR011047">
    <property type="entry name" value="Quinoprotein_ADH-like_sf"/>
</dbReference>
<accession>A0A9P6Q2P3</accession>
<dbReference type="InterPro" id="IPR052254">
    <property type="entry name" value="CUL4-DDB1_E3_ligase_receptor"/>
</dbReference>